<dbReference type="AlphaFoldDB" id="A0AAX0YNL6"/>
<dbReference type="CDD" id="cd00130">
    <property type="entry name" value="PAS"/>
    <property type="match status" value="1"/>
</dbReference>
<comment type="subcellular location">
    <subcellularLocation>
        <location evidence="1">Membrane</location>
    </subcellularLocation>
</comment>
<evidence type="ECO:0000313" key="8">
    <source>
        <dbReference type="EMBL" id="PSX38684.1"/>
    </source>
</evidence>
<dbReference type="PROSITE" id="PS50111">
    <property type="entry name" value="CHEMOTAXIS_TRANSDUC_2"/>
    <property type="match status" value="1"/>
</dbReference>
<organism evidence="8 9">
    <name type="scientific">Photobacterium kishitanii</name>
    <dbReference type="NCBI Taxonomy" id="318456"/>
    <lineage>
        <taxon>Bacteria</taxon>
        <taxon>Pseudomonadati</taxon>
        <taxon>Pseudomonadota</taxon>
        <taxon>Gammaproteobacteria</taxon>
        <taxon>Vibrionales</taxon>
        <taxon>Vibrionaceae</taxon>
        <taxon>Photobacterium</taxon>
    </lineage>
</organism>
<feature type="coiled-coil region" evidence="5">
    <location>
        <begin position="330"/>
        <end position="357"/>
    </location>
</feature>
<dbReference type="SMART" id="SM00283">
    <property type="entry name" value="MA"/>
    <property type="match status" value="1"/>
</dbReference>
<dbReference type="Gene3D" id="3.30.450.20">
    <property type="entry name" value="PAS domain"/>
    <property type="match status" value="1"/>
</dbReference>
<keyword evidence="9" id="KW-1185">Reference proteome</keyword>
<dbReference type="PANTHER" id="PTHR32089:SF112">
    <property type="entry name" value="LYSOZYME-LIKE PROTEIN-RELATED"/>
    <property type="match status" value="1"/>
</dbReference>
<dbReference type="InterPro" id="IPR004090">
    <property type="entry name" value="Chemotax_Me-accpt_rcpt"/>
</dbReference>
<reference evidence="8 9" key="1">
    <citation type="submission" date="2018-01" db="EMBL/GenBank/DDBJ databases">
        <title>Whole genome sequencing of Histamine producing bacteria.</title>
        <authorList>
            <person name="Butler K."/>
        </authorList>
    </citation>
    <scope>NUCLEOTIDE SEQUENCE [LARGE SCALE GENOMIC DNA]</scope>
    <source>
        <strain evidence="8 9">A1-4</strain>
    </source>
</reference>
<protein>
    <submittedName>
        <fullName evidence="8">PAS domain-containing protein</fullName>
    </submittedName>
</protein>
<keyword evidence="6" id="KW-1133">Transmembrane helix</keyword>
<dbReference type="CDD" id="cd11386">
    <property type="entry name" value="MCP_signal"/>
    <property type="match status" value="1"/>
</dbReference>
<dbReference type="SUPFAM" id="SSF55785">
    <property type="entry name" value="PYP-like sensor domain (PAS domain)"/>
    <property type="match status" value="1"/>
</dbReference>
<name>A0AAX0YNL6_9GAMM</name>
<comment type="caution">
    <text evidence="8">The sequence shown here is derived from an EMBL/GenBank/DDBJ whole genome shotgun (WGS) entry which is preliminary data.</text>
</comment>
<sequence length="531" mass="58987">MQAKFVLLFSINITINNNVMTKNKEYSSKSNLISTTDTQSYIISANKDFCDVAKFSLDELKGQPHNLVRHEDMPKQVFKQLWEYLHNGKSWMGLVKNNCKGGDEHYWVSAFVTPIQDQDGKTIEYQSVRMQPNDEQLKRAELLYAKLKKNKKISLFRLQWHVVSVFLWSLMFLLSMVAAIYSMSFIEGMGCLLSAIGIGTAIAQRKRFGALRKASRDIYQNELMEKVYSGHLDDYSQVEQALQMKNSEVRAISARSFESVSAINIEAKKDAAELMAVNQDLSNQHLNTETMAAAIEELTHSLSDVSSGASKVSELSSDALVLSQDGMRKISETEENIISLNNELKDAEKIIIDLARNSEDMTKILDVIIGISEQINLLALNAAIEAARAGEAGRGFAVVADEVRGLALKTKQSTHEINLMINNLTQSSNKAVEIVSSGGSLSELCLASSKDTTHALEGITKAIQDVSSRALEISGFVSEQVLVTNEVSLNIVDIRDNSNRSMQRSDNMVARSESLSVSTESLKMLMKQFLN</sequence>
<dbReference type="GO" id="GO:0004888">
    <property type="term" value="F:transmembrane signaling receptor activity"/>
    <property type="evidence" value="ECO:0007669"/>
    <property type="project" value="InterPro"/>
</dbReference>
<accession>A0AAX0YNL6</accession>
<keyword evidence="6" id="KW-0812">Transmembrane</keyword>
<evidence type="ECO:0000256" key="3">
    <source>
        <dbReference type="ARBA" id="ARBA00029447"/>
    </source>
</evidence>
<keyword evidence="5" id="KW-0175">Coiled coil</keyword>
<evidence type="ECO:0000256" key="4">
    <source>
        <dbReference type="PROSITE-ProRule" id="PRU00284"/>
    </source>
</evidence>
<dbReference type="Proteomes" id="UP000240728">
    <property type="component" value="Unassembled WGS sequence"/>
</dbReference>
<dbReference type="InterPro" id="IPR035965">
    <property type="entry name" value="PAS-like_dom_sf"/>
</dbReference>
<dbReference type="Gene3D" id="1.10.287.950">
    <property type="entry name" value="Methyl-accepting chemotaxis protein"/>
    <property type="match status" value="1"/>
</dbReference>
<keyword evidence="6" id="KW-0472">Membrane</keyword>
<dbReference type="NCBIfam" id="TIGR00229">
    <property type="entry name" value="sensory_box"/>
    <property type="match status" value="1"/>
</dbReference>
<dbReference type="RefSeq" id="WP_052957437.1">
    <property type="nucleotide sequence ID" value="NZ_JZTB01000013.1"/>
</dbReference>
<evidence type="ECO:0000256" key="2">
    <source>
        <dbReference type="ARBA" id="ARBA00023224"/>
    </source>
</evidence>
<evidence type="ECO:0000256" key="1">
    <source>
        <dbReference type="ARBA" id="ARBA00004370"/>
    </source>
</evidence>
<proteinExistence type="inferred from homology"/>
<evidence type="ECO:0000256" key="5">
    <source>
        <dbReference type="SAM" id="Coils"/>
    </source>
</evidence>
<dbReference type="EMBL" id="PYOZ01000040">
    <property type="protein sequence ID" value="PSX38684.1"/>
    <property type="molecule type" value="Genomic_DNA"/>
</dbReference>
<evidence type="ECO:0000256" key="6">
    <source>
        <dbReference type="SAM" id="Phobius"/>
    </source>
</evidence>
<dbReference type="SUPFAM" id="SSF58104">
    <property type="entry name" value="Methyl-accepting chemotaxis protein (MCP) signaling domain"/>
    <property type="match status" value="1"/>
</dbReference>
<feature type="transmembrane region" description="Helical" evidence="6">
    <location>
        <begin position="158"/>
        <end position="179"/>
    </location>
</feature>
<evidence type="ECO:0000259" key="7">
    <source>
        <dbReference type="PROSITE" id="PS50111"/>
    </source>
</evidence>
<dbReference type="InterPro" id="IPR004089">
    <property type="entry name" value="MCPsignal_dom"/>
</dbReference>
<dbReference type="Pfam" id="PF00015">
    <property type="entry name" value="MCPsignal"/>
    <property type="match status" value="1"/>
</dbReference>
<evidence type="ECO:0000313" key="9">
    <source>
        <dbReference type="Proteomes" id="UP000240728"/>
    </source>
</evidence>
<dbReference type="Pfam" id="PF08447">
    <property type="entry name" value="PAS_3"/>
    <property type="match status" value="1"/>
</dbReference>
<dbReference type="GO" id="GO:0016020">
    <property type="term" value="C:membrane"/>
    <property type="evidence" value="ECO:0007669"/>
    <property type="project" value="UniProtKB-SubCell"/>
</dbReference>
<dbReference type="InterPro" id="IPR000014">
    <property type="entry name" value="PAS"/>
</dbReference>
<dbReference type="GO" id="GO:0007165">
    <property type="term" value="P:signal transduction"/>
    <property type="evidence" value="ECO:0007669"/>
    <property type="project" value="UniProtKB-KW"/>
</dbReference>
<comment type="similarity">
    <text evidence="3">Belongs to the methyl-accepting chemotaxis (MCP) protein family.</text>
</comment>
<keyword evidence="2 4" id="KW-0807">Transducer</keyword>
<dbReference type="GO" id="GO:0006935">
    <property type="term" value="P:chemotaxis"/>
    <property type="evidence" value="ECO:0007669"/>
    <property type="project" value="InterPro"/>
</dbReference>
<dbReference type="PANTHER" id="PTHR32089">
    <property type="entry name" value="METHYL-ACCEPTING CHEMOTAXIS PROTEIN MCPB"/>
    <property type="match status" value="1"/>
</dbReference>
<feature type="domain" description="Methyl-accepting transducer" evidence="7">
    <location>
        <begin position="259"/>
        <end position="495"/>
    </location>
</feature>
<gene>
    <name evidence="8" type="ORF">C0W53_23025</name>
</gene>
<dbReference type="InterPro" id="IPR013655">
    <property type="entry name" value="PAS_fold_3"/>
</dbReference>
<dbReference type="PRINTS" id="PR00260">
    <property type="entry name" value="CHEMTRNSDUCR"/>
</dbReference>